<organism evidence="2 3">
    <name type="scientific">Diploscapter pachys</name>
    <dbReference type="NCBI Taxonomy" id="2018661"/>
    <lineage>
        <taxon>Eukaryota</taxon>
        <taxon>Metazoa</taxon>
        <taxon>Ecdysozoa</taxon>
        <taxon>Nematoda</taxon>
        <taxon>Chromadorea</taxon>
        <taxon>Rhabditida</taxon>
        <taxon>Rhabditina</taxon>
        <taxon>Rhabditomorpha</taxon>
        <taxon>Rhabditoidea</taxon>
        <taxon>Rhabditidae</taxon>
        <taxon>Diploscapter</taxon>
    </lineage>
</organism>
<dbReference type="Proteomes" id="UP000218231">
    <property type="component" value="Unassembled WGS sequence"/>
</dbReference>
<reference evidence="2 3" key="1">
    <citation type="journal article" date="2017" name="Curr. Biol.">
        <title>Genome architecture and evolution of a unichromosomal asexual nematode.</title>
        <authorList>
            <person name="Fradin H."/>
            <person name="Zegar C."/>
            <person name="Gutwein M."/>
            <person name="Lucas J."/>
            <person name="Kovtun M."/>
            <person name="Corcoran D."/>
            <person name="Baugh L.R."/>
            <person name="Kiontke K."/>
            <person name="Gunsalus K."/>
            <person name="Fitch D.H."/>
            <person name="Piano F."/>
        </authorList>
    </citation>
    <scope>NUCLEOTIDE SEQUENCE [LARGE SCALE GENOMIC DNA]</scope>
    <source>
        <strain evidence="2">PF1309</strain>
    </source>
</reference>
<evidence type="ECO:0000313" key="3">
    <source>
        <dbReference type="Proteomes" id="UP000218231"/>
    </source>
</evidence>
<name>A0A2A2K0Y5_9BILA</name>
<proteinExistence type="predicted"/>
<comment type="caution">
    <text evidence="2">The sequence shown here is derived from an EMBL/GenBank/DDBJ whole genome shotgun (WGS) entry which is preliminary data.</text>
</comment>
<dbReference type="EMBL" id="LIAE01009924">
    <property type="protein sequence ID" value="PAV67459.1"/>
    <property type="molecule type" value="Genomic_DNA"/>
</dbReference>
<accession>A0A2A2K0Y5</accession>
<protein>
    <submittedName>
        <fullName evidence="2">Uncharacterized protein</fullName>
    </submittedName>
</protein>
<evidence type="ECO:0000313" key="2">
    <source>
        <dbReference type="EMBL" id="PAV67459.1"/>
    </source>
</evidence>
<gene>
    <name evidence="2" type="ORF">WR25_19496</name>
</gene>
<keyword evidence="3" id="KW-1185">Reference proteome</keyword>
<sequence length="126" mass="14284">MKTLIFLILLILEVVADGETNKDKKISLSKSLNLNPIRKQRTSEISGSMIGVAQTEDNEEEKIRIRRGEDQQEIKLFEEVPPKEEDSLDEDSADEFPLRDKLLRDGPMAVFNAEDGVALRAKRQMG</sequence>
<feature type="chain" id="PRO_5012132517" evidence="1">
    <location>
        <begin position="19"/>
        <end position="126"/>
    </location>
</feature>
<keyword evidence="1" id="KW-0732">Signal</keyword>
<evidence type="ECO:0000256" key="1">
    <source>
        <dbReference type="SAM" id="SignalP"/>
    </source>
</evidence>
<dbReference type="AlphaFoldDB" id="A0A2A2K0Y5"/>
<feature type="signal peptide" evidence="1">
    <location>
        <begin position="1"/>
        <end position="18"/>
    </location>
</feature>